<proteinExistence type="predicted"/>
<dbReference type="SUPFAM" id="SSF53098">
    <property type="entry name" value="Ribonuclease H-like"/>
    <property type="match status" value="1"/>
</dbReference>
<name>A0A8T2V6T3_CERRI</name>
<accession>A0A8T2V6T3</accession>
<comment type="caution">
    <text evidence="1">The sequence shown here is derived from an EMBL/GenBank/DDBJ whole genome shotgun (WGS) entry which is preliminary data.</text>
</comment>
<gene>
    <name evidence="1" type="ORF">KP509_03G045400</name>
</gene>
<keyword evidence="2" id="KW-1185">Reference proteome</keyword>
<dbReference type="EMBL" id="CM035408">
    <property type="protein sequence ID" value="KAH7441604.1"/>
    <property type="molecule type" value="Genomic_DNA"/>
</dbReference>
<evidence type="ECO:0000313" key="1">
    <source>
        <dbReference type="EMBL" id="KAH7441604.1"/>
    </source>
</evidence>
<protein>
    <submittedName>
        <fullName evidence="1">Uncharacterized protein</fullName>
    </submittedName>
</protein>
<dbReference type="Proteomes" id="UP000825935">
    <property type="component" value="Chromosome 3"/>
</dbReference>
<reference evidence="1" key="1">
    <citation type="submission" date="2021-08" db="EMBL/GenBank/DDBJ databases">
        <title>WGS assembly of Ceratopteris richardii.</title>
        <authorList>
            <person name="Marchant D.B."/>
            <person name="Chen G."/>
            <person name="Jenkins J."/>
            <person name="Shu S."/>
            <person name="Leebens-Mack J."/>
            <person name="Grimwood J."/>
            <person name="Schmutz J."/>
            <person name="Soltis P."/>
            <person name="Soltis D."/>
            <person name="Chen Z.-H."/>
        </authorList>
    </citation>
    <scope>NUCLEOTIDE SEQUENCE</scope>
    <source>
        <strain evidence="1">Whitten #5841</strain>
        <tissue evidence="1">Leaf</tissue>
    </source>
</reference>
<dbReference type="AlphaFoldDB" id="A0A8T2V6T3"/>
<evidence type="ECO:0000313" key="2">
    <source>
        <dbReference type="Proteomes" id="UP000825935"/>
    </source>
</evidence>
<sequence length="100" mass="11704">MSETSTWTGKHFRRLADDATWWENIFYIVDIVHPLVHVLRIVDSMEPCIGKVYEAMDHTIELLKTLVKDNDSNEEISTIYVRRWNAYHSSLHAAAYILDP</sequence>
<organism evidence="1 2">
    <name type="scientific">Ceratopteris richardii</name>
    <name type="common">Triangle waterfern</name>
    <dbReference type="NCBI Taxonomy" id="49495"/>
    <lineage>
        <taxon>Eukaryota</taxon>
        <taxon>Viridiplantae</taxon>
        <taxon>Streptophyta</taxon>
        <taxon>Embryophyta</taxon>
        <taxon>Tracheophyta</taxon>
        <taxon>Polypodiopsida</taxon>
        <taxon>Polypodiidae</taxon>
        <taxon>Polypodiales</taxon>
        <taxon>Pteridineae</taxon>
        <taxon>Pteridaceae</taxon>
        <taxon>Parkerioideae</taxon>
        <taxon>Ceratopteris</taxon>
    </lineage>
</organism>
<dbReference type="InterPro" id="IPR012337">
    <property type="entry name" value="RNaseH-like_sf"/>
</dbReference>